<keyword evidence="2" id="KW-1185">Reference proteome</keyword>
<dbReference type="AlphaFoldDB" id="A0A1N7P6P5"/>
<dbReference type="InterPro" id="IPR036374">
    <property type="entry name" value="OxRdtase_Mopterin-bd_sf"/>
</dbReference>
<dbReference type="STRING" id="453582.SAMN05421580_109104"/>
<sequence>MRSLKIWAFTIAFVCLLVGTGLGLPLPATVARAQTALPQDIGSDAALAPLMQPQGPVLLTVQGALAVSNAVASSVGDAPPLRQARFDDQMLAEMPRNSFSTSTIWTRGVIEFEGVDLLTLMNRLGVTEGRLRIRAINDYIAEIPVDELRPGSPLLADRRDGQPMSIREKGPLWLVYPYDSLPEYRNEVAYARSVWQVDRIEVLP</sequence>
<name>A0A1N7P6P5_9RHOB</name>
<protein>
    <recommendedName>
        <fullName evidence="3">Oxidoreductase molybdopterin-binding domain-containing protein</fullName>
    </recommendedName>
</protein>
<accession>A0A1N7P6P5</accession>
<organism evidence="1 2">
    <name type="scientific">Rhodobacter aestuarii</name>
    <dbReference type="NCBI Taxonomy" id="453582"/>
    <lineage>
        <taxon>Bacteria</taxon>
        <taxon>Pseudomonadati</taxon>
        <taxon>Pseudomonadota</taxon>
        <taxon>Alphaproteobacteria</taxon>
        <taxon>Rhodobacterales</taxon>
        <taxon>Rhodobacter group</taxon>
        <taxon>Rhodobacter</taxon>
    </lineage>
</organism>
<reference evidence="2" key="1">
    <citation type="submission" date="2017-01" db="EMBL/GenBank/DDBJ databases">
        <authorList>
            <person name="Varghese N."/>
            <person name="Submissions S."/>
        </authorList>
    </citation>
    <scope>NUCLEOTIDE SEQUENCE [LARGE SCALE GENOMIC DNA]</scope>
    <source>
        <strain evidence="2">DSM 19945</strain>
    </source>
</reference>
<dbReference type="EMBL" id="FTOG01000009">
    <property type="protein sequence ID" value="SIT06264.1"/>
    <property type="molecule type" value="Genomic_DNA"/>
</dbReference>
<dbReference type="RefSeq" id="WP_139327839.1">
    <property type="nucleotide sequence ID" value="NZ_FTOG01000009.1"/>
</dbReference>
<dbReference type="OrthoDB" id="9798763at2"/>
<dbReference type="Gene3D" id="3.90.420.10">
    <property type="entry name" value="Oxidoreductase, molybdopterin-binding domain"/>
    <property type="match status" value="1"/>
</dbReference>
<evidence type="ECO:0008006" key="3">
    <source>
        <dbReference type="Google" id="ProtNLM"/>
    </source>
</evidence>
<evidence type="ECO:0000313" key="1">
    <source>
        <dbReference type="EMBL" id="SIT06264.1"/>
    </source>
</evidence>
<proteinExistence type="predicted"/>
<dbReference type="SUPFAM" id="SSF56524">
    <property type="entry name" value="Oxidoreductase molybdopterin-binding domain"/>
    <property type="match status" value="1"/>
</dbReference>
<gene>
    <name evidence="1" type="ORF">SAMN05421580_109104</name>
</gene>
<evidence type="ECO:0000313" key="2">
    <source>
        <dbReference type="Proteomes" id="UP000186221"/>
    </source>
</evidence>
<dbReference type="Proteomes" id="UP000186221">
    <property type="component" value="Unassembled WGS sequence"/>
</dbReference>